<evidence type="ECO:0000256" key="1">
    <source>
        <dbReference type="SAM" id="Phobius"/>
    </source>
</evidence>
<keyword evidence="1" id="KW-0472">Membrane</keyword>
<reference evidence="2 3" key="1">
    <citation type="submission" date="2020-08" db="EMBL/GenBank/DDBJ databases">
        <title>Sphingobacterium sp. DN00404 isolated from aquaculture water.</title>
        <authorList>
            <person name="Zhang M."/>
        </authorList>
    </citation>
    <scope>NUCLEOTIDE SEQUENCE [LARGE SCALE GENOMIC DNA]</scope>
    <source>
        <strain evidence="2 3">KCTC 32294</strain>
    </source>
</reference>
<dbReference type="RefSeq" id="WP_223816316.1">
    <property type="nucleotide sequence ID" value="NZ_JACNYK010000001.1"/>
</dbReference>
<feature type="transmembrane region" description="Helical" evidence="1">
    <location>
        <begin position="58"/>
        <end position="81"/>
    </location>
</feature>
<evidence type="ECO:0000313" key="3">
    <source>
        <dbReference type="Proteomes" id="UP000606494"/>
    </source>
</evidence>
<sequence>MSGELLTMSRDFAIRYKDNVVDARNFSEQYRAVIDHSKDIVAMSGNKCILTLFKTNNYIALLIMSLYIVVKYMVGGAMYMYKMED</sequence>
<gene>
    <name evidence="2" type="ORF">H8B17_02565</name>
</gene>
<dbReference type="EMBL" id="JACNYK010000001">
    <property type="protein sequence ID" value="MBD1424452.1"/>
    <property type="molecule type" value="Genomic_DNA"/>
</dbReference>
<dbReference type="Proteomes" id="UP000606494">
    <property type="component" value="Unassembled WGS sequence"/>
</dbReference>
<keyword evidence="1" id="KW-1133">Transmembrane helix</keyword>
<keyword evidence="1" id="KW-0812">Transmembrane</keyword>
<keyword evidence="3" id="KW-1185">Reference proteome</keyword>
<proteinExistence type="predicted"/>
<accession>A0ABR7XZI7</accession>
<name>A0ABR7XZI7_9SPHI</name>
<protein>
    <submittedName>
        <fullName evidence="2">Uncharacterized protein</fullName>
    </submittedName>
</protein>
<organism evidence="2 3">
    <name type="scientific">Sphingobacterium arenae</name>
    <dbReference type="NCBI Taxonomy" id="1280598"/>
    <lineage>
        <taxon>Bacteria</taxon>
        <taxon>Pseudomonadati</taxon>
        <taxon>Bacteroidota</taxon>
        <taxon>Sphingobacteriia</taxon>
        <taxon>Sphingobacteriales</taxon>
        <taxon>Sphingobacteriaceae</taxon>
        <taxon>Sphingobacterium</taxon>
    </lineage>
</organism>
<comment type="caution">
    <text evidence="2">The sequence shown here is derived from an EMBL/GenBank/DDBJ whole genome shotgun (WGS) entry which is preliminary data.</text>
</comment>
<evidence type="ECO:0000313" key="2">
    <source>
        <dbReference type="EMBL" id="MBD1424452.1"/>
    </source>
</evidence>